<dbReference type="EMBL" id="JBHSMU010000015">
    <property type="protein sequence ID" value="MFC5462041.1"/>
    <property type="molecule type" value="Genomic_DNA"/>
</dbReference>
<comment type="caution">
    <text evidence="3">The sequence shown here is derived from an EMBL/GenBank/DDBJ whole genome shotgun (WGS) entry which is preliminary data.</text>
</comment>
<proteinExistence type="predicted"/>
<sequence>MKPSVAFAAVCLSLSLAAPSQAQADPLWEKAVLQAAQMKKWAPGEVQLVAEGTADGKAERTRVRQRLTGWEKGDPVYETTQIEPPPEAGKKPGKSQFDMKGIGEMSEELLRSDAKVRRRDNQRLHGKSWTLFEVDQSKGPMDIKVRLWVDPATGVAHQMETTAHGTMMMDMSLLTAYRPHPKAGSLPARFDFRMKVLVPFVDAGVKIASDMERWVPRPADTAPGGAGAAR</sequence>
<evidence type="ECO:0000313" key="4">
    <source>
        <dbReference type="Proteomes" id="UP001596050"/>
    </source>
</evidence>
<feature type="chain" id="PRO_5045653389" evidence="2">
    <location>
        <begin position="25"/>
        <end position="230"/>
    </location>
</feature>
<dbReference type="RefSeq" id="WP_379785490.1">
    <property type="nucleotide sequence ID" value="NZ_JBHSMU010000015.1"/>
</dbReference>
<gene>
    <name evidence="3" type="ORF">ACFPN5_19695</name>
</gene>
<feature type="region of interest" description="Disordered" evidence="1">
    <location>
        <begin position="76"/>
        <end position="98"/>
    </location>
</feature>
<protein>
    <submittedName>
        <fullName evidence="3">Uncharacterized protein</fullName>
    </submittedName>
</protein>
<evidence type="ECO:0000256" key="2">
    <source>
        <dbReference type="SAM" id="SignalP"/>
    </source>
</evidence>
<dbReference type="Proteomes" id="UP001596050">
    <property type="component" value="Unassembled WGS sequence"/>
</dbReference>
<evidence type="ECO:0000313" key="3">
    <source>
        <dbReference type="EMBL" id="MFC5462041.1"/>
    </source>
</evidence>
<keyword evidence="2" id="KW-0732">Signal</keyword>
<organism evidence="3 4">
    <name type="scientific">Massilia niabensis</name>
    <dbReference type="NCBI Taxonomy" id="544910"/>
    <lineage>
        <taxon>Bacteria</taxon>
        <taxon>Pseudomonadati</taxon>
        <taxon>Pseudomonadota</taxon>
        <taxon>Betaproteobacteria</taxon>
        <taxon>Burkholderiales</taxon>
        <taxon>Oxalobacteraceae</taxon>
        <taxon>Telluria group</taxon>
        <taxon>Massilia</taxon>
    </lineage>
</organism>
<evidence type="ECO:0000256" key="1">
    <source>
        <dbReference type="SAM" id="MobiDB-lite"/>
    </source>
</evidence>
<name>A0ABW0L9J7_9BURK</name>
<reference evidence="4" key="1">
    <citation type="journal article" date="2019" name="Int. J. Syst. Evol. Microbiol.">
        <title>The Global Catalogue of Microorganisms (GCM) 10K type strain sequencing project: providing services to taxonomists for standard genome sequencing and annotation.</title>
        <authorList>
            <consortium name="The Broad Institute Genomics Platform"/>
            <consortium name="The Broad Institute Genome Sequencing Center for Infectious Disease"/>
            <person name="Wu L."/>
            <person name="Ma J."/>
        </authorList>
    </citation>
    <scope>NUCLEOTIDE SEQUENCE [LARGE SCALE GENOMIC DNA]</scope>
    <source>
        <strain evidence="4">KACC 12649</strain>
    </source>
</reference>
<keyword evidence="4" id="KW-1185">Reference proteome</keyword>
<feature type="signal peptide" evidence="2">
    <location>
        <begin position="1"/>
        <end position="24"/>
    </location>
</feature>
<accession>A0ABW0L9J7</accession>